<dbReference type="InterPro" id="IPR003594">
    <property type="entry name" value="HATPase_dom"/>
</dbReference>
<dbReference type="CDD" id="cd00082">
    <property type="entry name" value="HisKA"/>
    <property type="match status" value="1"/>
</dbReference>
<dbReference type="AlphaFoldDB" id="A0A7X0RP56"/>
<dbReference type="InterPro" id="IPR036890">
    <property type="entry name" value="HATPase_C_sf"/>
</dbReference>
<dbReference type="InterPro" id="IPR003661">
    <property type="entry name" value="HisK_dim/P_dom"/>
</dbReference>
<dbReference type="SUPFAM" id="SSF55874">
    <property type="entry name" value="ATPase domain of HSP90 chaperone/DNA topoisomerase II/histidine kinase"/>
    <property type="match status" value="1"/>
</dbReference>
<keyword evidence="13 14" id="KW-0472">Membrane</keyword>
<proteinExistence type="predicted"/>
<keyword evidence="7 14" id="KW-0812">Transmembrane</keyword>
<evidence type="ECO:0000256" key="13">
    <source>
        <dbReference type="ARBA" id="ARBA00023136"/>
    </source>
</evidence>
<dbReference type="InterPro" id="IPR005467">
    <property type="entry name" value="His_kinase_dom"/>
</dbReference>
<evidence type="ECO:0000313" key="18">
    <source>
        <dbReference type="Proteomes" id="UP000547209"/>
    </source>
</evidence>
<evidence type="ECO:0000256" key="5">
    <source>
        <dbReference type="ARBA" id="ARBA00022553"/>
    </source>
</evidence>
<feature type="transmembrane region" description="Helical" evidence="14">
    <location>
        <begin position="169"/>
        <end position="189"/>
    </location>
</feature>
<feature type="domain" description="Histidine kinase" evidence="15">
    <location>
        <begin position="258"/>
        <end position="498"/>
    </location>
</feature>
<keyword evidence="18" id="KW-1185">Reference proteome</keyword>
<dbReference type="InterPro" id="IPR050428">
    <property type="entry name" value="TCS_sensor_his_kinase"/>
</dbReference>
<comment type="caution">
    <text evidence="17">The sequence shown here is derived from an EMBL/GenBank/DDBJ whole genome shotgun (WGS) entry which is preliminary data.</text>
</comment>
<dbReference type="PANTHER" id="PTHR45436">
    <property type="entry name" value="SENSOR HISTIDINE KINASE YKOH"/>
    <property type="match status" value="1"/>
</dbReference>
<dbReference type="SUPFAM" id="SSF158472">
    <property type="entry name" value="HAMP domain-like"/>
    <property type="match status" value="1"/>
</dbReference>
<dbReference type="GO" id="GO:0005524">
    <property type="term" value="F:ATP binding"/>
    <property type="evidence" value="ECO:0007669"/>
    <property type="project" value="UniProtKB-KW"/>
</dbReference>
<dbReference type="SMART" id="SM00387">
    <property type="entry name" value="HATPase_c"/>
    <property type="match status" value="1"/>
</dbReference>
<evidence type="ECO:0000259" key="15">
    <source>
        <dbReference type="PROSITE" id="PS50109"/>
    </source>
</evidence>
<dbReference type="PRINTS" id="PR00344">
    <property type="entry name" value="BCTRLSENSOR"/>
</dbReference>
<evidence type="ECO:0000256" key="10">
    <source>
        <dbReference type="ARBA" id="ARBA00022840"/>
    </source>
</evidence>
<evidence type="ECO:0000256" key="4">
    <source>
        <dbReference type="ARBA" id="ARBA00022475"/>
    </source>
</evidence>
<sequence length="521" mass="57889">MSIRLRLTLWYSGLLAAALVAFGLILYTVVYQNTMGQLKDRLSLEASKILQSRVLTANPISGELNLGRTYAFDAIIGIQVVSYSQDVKGTVYYKSPILRGNVGSQEITFAFPEANKVTTKYISEDVAGLPFLIYETPLVLEGTGQLVGLLQVGTYTGKEQEYFGQMRTILWTAGLAGLALAFALGLFLARKALRPIERVTEAAEKIQIGSDLKLRIPGESQDEIGRLTRTLNHMLGRVELAYNDLEESNTAQRRFVSDASHELRTPLTTIRGNVDLLEKIWAQPQLLLTDGTHEGDAAPARSKLTAQEREEMSKEAIHDIADEARRMSRLVNDLLSLARADAGYVMDKERLPLLPLAEEAARRANFLPRRAEWVVGSLEALKGVWVVGNRDYLLQLLFILIENGFKYTPAGEVRLEAIRLDDRVGLSIADTGIGLAEEEIPHIFDRFYRADVSRGQTAGTGLGLSIAKWIADMHRAKLEVTSQPEGGSRFTLWLPVDFSPREEYDIIEATARPTTPQRDQA</sequence>
<evidence type="ECO:0000313" key="17">
    <source>
        <dbReference type="EMBL" id="MBB6669664.1"/>
    </source>
</evidence>
<feature type="transmembrane region" description="Helical" evidence="14">
    <location>
        <begin position="7"/>
        <end position="30"/>
    </location>
</feature>
<evidence type="ECO:0000256" key="6">
    <source>
        <dbReference type="ARBA" id="ARBA00022679"/>
    </source>
</evidence>
<dbReference type="Gene3D" id="3.30.565.10">
    <property type="entry name" value="Histidine kinase-like ATPase, C-terminal domain"/>
    <property type="match status" value="1"/>
</dbReference>
<keyword evidence="4" id="KW-1003">Cell membrane</keyword>
<dbReference type="Gene3D" id="6.10.340.10">
    <property type="match status" value="1"/>
</dbReference>
<dbReference type="EC" id="2.7.13.3" evidence="3"/>
<evidence type="ECO:0000256" key="3">
    <source>
        <dbReference type="ARBA" id="ARBA00012438"/>
    </source>
</evidence>
<dbReference type="CDD" id="cd06225">
    <property type="entry name" value="HAMP"/>
    <property type="match status" value="1"/>
</dbReference>
<keyword evidence="12" id="KW-0902">Two-component regulatory system</keyword>
<dbReference type="Pfam" id="PF02518">
    <property type="entry name" value="HATPase_c"/>
    <property type="match status" value="1"/>
</dbReference>
<dbReference type="GO" id="GO:0005886">
    <property type="term" value="C:plasma membrane"/>
    <property type="evidence" value="ECO:0007669"/>
    <property type="project" value="UniProtKB-SubCell"/>
</dbReference>
<evidence type="ECO:0000256" key="7">
    <source>
        <dbReference type="ARBA" id="ARBA00022692"/>
    </source>
</evidence>
<dbReference type="PROSITE" id="PS50885">
    <property type="entry name" value="HAMP"/>
    <property type="match status" value="1"/>
</dbReference>
<accession>A0A7X0RP56</accession>
<keyword evidence="6" id="KW-0808">Transferase</keyword>
<evidence type="ECO:0000256" key="8">
    <source>
        <dbReference type="ARBA" id="ARBA00022741"/>
    </source>
</evidence>
<keyword evidence="8" id="KW-0547">Nucleotide-binding</keyword>
<feature type="domain" description="HAMP" evidence="16">
    <location>
        <begin position="190"/>
        <end position="243"/>
    </location>
</feature>
<evidence type="ECO:0000256" key="12">
    <source>
        <dbReference type="ARBA" id="ARBA00023012"/>
    </source>
</evidence>
<dbReference type="SUPFAM" id="SSF47384">
    <property type="entry name" value="Homodimeric domain of signal transducing histidine kinase"/>
    <property type="match status" value="1"/>
</dbReference>
<keyword evidence="10" id="KW-0067">ATP-binding</keyword>
<dbReference type="RefSeq" id="WP_185141113.1">
    <property type="nucleotide sequence ID" value="NZ_JACJVP010000004.1"/>
</dbReference>
<evidence type="ECO:0000259" key="16">
    <source>
        <dbReference type="PROSITE" id="PS50885"/>
    </source>
</evidence>
<comment type="subcellular location">
    <subcellularLocation>
        <location evidence="2">Cell membrane</location>
        <topology evidence="2">Multi-pass membrane protein</topology>
    </subcellularLocation>
</comment>
<gene>
    <name evidence="17" type="ORF">H7C19_03080</name>
</gene>
<dbReference type="Proteomes" id="UP000547209">
    <property type="component" value="Unassembled WGS sequence"/>
</dbReference>
<keyword evidence="11 14" id="KW-1133">Transmembrane helix</keyword>
<dbReference type="InterPro" id="IPR003660">
    <property type="entry name" value="HAMP_dom"/>
</dbReference>
<evidence type="ECO:0000256" key="2">
    <source>
        <dbReference type="ARBA" id="ARBA00004651"/>
    </source>
</evidence>
<dbReference type="GO" id="GO:0000155">
    <property type="term" value="F:phosphorelay sensor kinase activity"/>
    <property type="evidence" value="ECO:0007669"/>
    <property type="project" value="InterPro"/>
</dbReference>
<protein>
    <recommendedName>
        <fullName evidence="3">histidine kinase</fullName>
        <ecNumber evidence="3">2.7.13.3</ecNumber>
    </recommendedName>
</protein>
<dbReference type="Pfam" id="PF00512">
    <property type="entry name" value="HisKA"/>
    <property type="match status" value="1"/>
</dbReference>
<evidence type="ECO:0000256" key="14">
    <source>
        <dbReference type="SAM" id="Phobius"/>
    </source>
</evidence>
<keyword evidence="9 17" id="KW-0418">Kinase</keyword>
<evidence type="ECO:0000256" key="1">
    <source>
        <dbReference type="ARBA" id="ARBA00000085"/>
    </source>
</evidence>
<organism evidence="17 18">
    <name type="scientific">Cohnella nanjingensis</name>
    <dbReference type="NCBI Taxonomy" id="1387779"/>
    <lineage>
        <taxon>Bacteria</taxon>
        <taxon>Bacillati</taxon>
        <taxon>Bacillota</taxon>
        <taxon>Bacilli</taxon>
        <taxon>Bacillales</taxon>
        <taxon>Paenibacillaceae</taxon>
        <taxon>Cohnella</taxon>
    </lineage>
</organism>
<dbReference type="SMART" id="SM00388">
    <property type="entry name" value="HisKA"/>
    <property type="match status" value="1"/>
</dbReference>
<dbReference type="InterPro" id="IPR036097">
    <property type="entry name" value="HisK_dim/P_sf"/>
</dbReference>
<comment type="catalytic activity">
    <reaction evidence="1">
        <text>ATP + protein L-histidine = ADP + protein N-phospho-L-histidine.</text>
        <dbReference type="EC" id="2.7.13.3"/>
    </reaction>
</comment>
<keyword evidence="5" id="KW-0597">Phosphoprotein</keyword>
<dbReference type="EMBL" id="JACJVP010000004">
    <property type="protein sequence ID" value="MBB6669664.1"/>
    <property type="molecule type" value="Genomic_DNA"/>
</dbReference>
<evidence type="ECO:0000256" key="9">
    <source>
        <dbReference type="ARBA" id="ARBA00022777"/>
    </source>
</evidence>
<dbReference type="InterPro" id="IPR004358">
    <property type="entry name" value="Sig_transdc_His_kin-like_C"/>
</dbReference>
<dbReference type="PANTHER" id="PTHR45436:SF5">
    <property type="entry name" value="SENSOR HISTIDINE KINASE TRCS"/>
    <property type="match status" value="1"/>
</dbReference>
<dbReference type="SMART" id="SM00304">
    <property type="entry name" value="HAMP"/>
    <property type="match status" value="1"/>
</dbReference>
<dbReference type="PROSITE" id="PS50109">
    <property type="entry name" value="HIS_KIN"/>
    <property type="match status" value="1"/>
</dbReference>
<dbReference type="Pfam" id="PF00672">
    <property type="entry name" value="HAMP"/>
    <property type="match status" value="1"/>
</dbReference>
<name>A0A7X0RP56_9BACL</name>
<reference evidence="17 18" key="1">
    <citation type="submission" date="2020-08" db="EMBL/GenBank/DDBJ databases">
        <title>Cohnella phylogeny.</title>
        <authorList>
            <person name="Dunlap C."/>
        </authorList>
    </citation>
    <scope>NUCLEOTIDE SEQUENCE [LARGE SCALE GENOMIC DNA]</scope>
    <source>
        <strain evidence="17 18">DSM 28246</strain>
    </source>
</reference>
<dbReference type="Gene3D" id="1.10.287.130">
    <property type="match status" value="1"/>
</dbReference>
<dbReference type="CDD" id="cd00075">
    <property type="entry name" value="HATPase"/>
    <property type="match status" value="1"/>
</dbReference>
<evidence type="ECO:0000256" key="11">
    <source>
        <dbReference type="ARBA" id="ARBA00022989"/>
    </source>
</evidence>